<gene>
    <name evidence="1" type="ORF">JCM21531_1207</name>
</gene>
<keyword evidence="1" id="KW-0808">Transferase</keyword>
<dbReference type="STRING" id="1294263.JCM21531_1207"/>
<keyword evidence="2" id="KW-1185">Reference proteome</keyword>
<dbReference type="AlphaFoldDB" id="W4V3T6"/>
<reference evidence="1" key="1">
    <citation type="journal article" date="2014" name="Genome Announc.">
        <title>Draft Genome Sequence of Clostridium straminisolvens Strain JCM 21531T, Isolated from a Cellulose-Degrading Bacterial Community.</title>
        <authorList>
            <person name="Yuki M."/>
            <person name="Oshima K."/>
            <person name="Suda W."/>
            <person name="Sakamoto M."/>
            <person name="Kitamura K."/>
            <person name="Iida T."/>
            <person name="Hattori M."/>
            <person name="Ohkuma M."/>
        </authorList>
    </citation>
    <scope>NUCLEOTIDE SEQUENCE [LARGE SCALE GENOMIC DNA]</scope>
    <source>
        <strain evidence="1">JCM 21531</strain>
    </source>
</reference>
<accession>W4V3T6</accession>
<evidence type="ECO:0000313" key="1">
    <source>
        <dbReference type="EMBL" id="GAE87807.1"/>
    </source>
</evidence>
<proteinExistence type="predicted"/>
<dbReference type="GO" id="GO:0016779">
    <property type="term" value="F:nucleotidyltransferase activity"/>
    <property type="evidence" value="ECO:0007669"/>
    <property type="project" value="UniProtKB-KW"/>
</dbReference>
<protein>
    <submittedName>
        <fullName evidence="1">N-Acetylneuraminate cytidylyltransferase</fullName>
    </submittedName>
</protein>
<dbReference type="Gene3D" id="3.40.50.11190">
    <property type="match status" value="1"/>
</dbReference>
<sequence length="38" mass="3941">MVNIGIRTDGSSDIGMGHIMRCLSLAKGFRNAGAGVFS</sequence>
<name>W4V3T6_9FIRM</name>
<evidence type="ECO:0000313" key="2">
    <source>
        <dbReference type="Proteomes" id="UP000019109"/>
    </source>
</evidence>
<dbReference type="Proteomes" id="UP000019109">
    <property type="component" value="Unassembled WGS sequence"/>
</dbReference>
<comment type="caution">
    <text evidence="1">The sequence shown here is derived from an EMBL/GenBank/DDBJ whole genome shotgun (WGS) entry which is preliminary data.</text>
</comment>
<keyword evidence="1" id="KW-0548">Nucleotidyltransferase</keyword>
<dbReference type="EMBL" id="BAVR01000010">
    <property type="protein sequence ID" value="GAE87807.1"/>
    <property type="molecule type" value="Genomic_DNA"/>
</dbReference>
<organism evidence="1 2">
    <name type="scientific">Acetivibrio straminisolvens JCM 21531</name>
    <dbReference type="NCBI Taxonomy" id="1294263"/>
    <lineage>
        <taxon>Bacteria</taxon>
        <taxon>Bacillati</taxon>
        <taxon>Bacillota</taxon>
        <taxon>Clostridia</taxon>
        <taxon>Eubacteriales</taxon>
        <taxon>Oscillospiraceae</taxon>
        <taxon>Acetivibrio</taxon>
    </lineage>
</organism>